<dbReference type="RefSeq" id="WP_249328641.1">
    <property type="nucleotide sequence ID" value="NZ_CP060635.1"/>
</dbReference>
<protein>
    <recommendedName>
        <fullName evidence="1">Uroporphyrinogen decarboxylase (URO-D) domain-containing protein</fullName>
    </recommendedName>
</protein>
<evidence type="ECO:0000259" key="1">
    <source>
        <dbReference type="Pfam" id="PF01208"/>
    </source>
</evidence>
<dbReference type="AlphaFoldDB" id="A0A7G9GBH6"/>
<dbReference type="PANTHER" id="PTHR47099:SF1">
    <property type="entry name" value="METHYLCOBAMIDE:COM METHYLTRANSFERASE MTBA"/>
    <property type="match status" value="1"/>
</dbReference>
<gene>
    <name evidence="2" type="ORF">H9Q79_14895</name>
</gene>
<dbReference type="GO" id="GO:0006779">
    <property type="term" value="P:porphyrin-containing compound biosynthetic process"/>
    <property type="evidence" value="ECO:0007669"/>
    <property type="project" value="InterPro"/>
</dbReference>
<reference evidence="2 3" key="1">
    <citation type="submission" date="2020-08" db="EMBL/GenBank/DDBJ databases">
        <authorList>
            <person name="Liu C."/>
            <person name="Sun Q."/>
        </authorList>
    </citation>
    <scope>NUCLEOTIDE SEQUENCE [LARGE SCALE GENOMIC DNA]</scope>
    <source>
        <strain evidence="2 3">NSJ-29</strain>
    </source>
</reference>
<dbReference type="SUPFAM" id="SSF51726">
    <property type="entry name" value="UROD/MetE-like"/>
    <property type="match status" value="1"/>
</dbReference>
<dbReference type="Pfam" id="PF01208">
    <property type="entry name" value="URO-D"/>
    <property type="match status" value="1"/>
</dbReference>
<name>A0A7G9GBH6_9FIRM</name>
<accession>A0A7G9GBH6</accession>
<feature type="domain" description="Uroporphyrinogen decarboxylase (URO-D)" evidence="1">
    <location>
        <begin position="99"/>
        <end position="291"/>
    </location>
</feature>
<evidence type="ECO:0000313" key="3">
    <source>
        <dbReference type="Proteomes" id="UP000515860"/>
    </source>
</evidence>
<dbReference type="PANTHER" id="PTHR47099">
    <property type="entry name" value="METHYLCOBAMIDE:COM METHYLTRANSFERASE MTBA"/>
    <property type="match status" value="1"/>
</dbReference>
<dbReference type="Gene3D" id="3.20.20.210">
    <property type="match status" value="1"/>
</dbReference>
<dbReference type="InterPro" id="IPR038071">
    <property type="entry name" value="UROD/MetE-like_sf"/>
</dbReference>
<dbReference type="Proteomes" id="UP000515860">
    <property type="component" value="Chromosome"/>
</dbReference>
<sequence>MGLTPKENMLKLLRHEVPEYVPYQPEAFQMIRANALHEKPLGYVTGYDWFGVHWTCEGGLAVPTAGRKPVLEDVTEWREKVIFPDLDHWDWEKYAAEDCKDRDPSKLTFIIMPTGPFERLHALMGFENALCALLTDPEECGEFFSAVVDFKIRQMYYLKKYYHVDIVHFHDDWGQQRDLFFAPDIWRTLIRPHIKRAVNAAHELGIYFIMHSCGKIDRIAGEIAGLEVDVMDPAQPVNDLARWKREFGDKVAFMGGIDAQNIVDNESVPEEEVRAEVRRKINLLAPGGGYIPFAVSMSPRNAIVLDEIKKYGAEFYKKN</sequence>
<dbReference type="EMBL" id="CP060635">
    <property type="protein sequence ID" value="QNM08158.1"/>
    <property type="molecule type" value="Genomic_DNA"/>
</dbReference>
<dbReference type="GO" id="GO:0004853">
    <property type="term" value="F:uroporphyrinogen decarboxylase activity"/>
    <property type="evidence" value="ECO:0007669"/>
    <property type="project" value="InterPro"/>
</dbReference>
<organism evidence="2 3">
    <name type="scientific">Wansuia hejianensis</name>
    <dbReference type="NCBI Taxonomy" id="2763667"/>
    <lineage>
        <taxon>Bacteria</taxon>
        <taxon>Bacillati</taxon>
        <taxon>Bacillota</taxon>
        <taxon>Clostridia</taxon>
        <taxon>Lachnospirales</taxon>
        <taxon>Lachnospiraceae</taxon>
        <taxon>Wansuia</taxon>
    </lineage>
</organism>
<dbReference type="InterPro" id="IPR052024">
    <property type="entry name" value="Methanogen_methyltrans"/>
</dbReference>
<dbReference type="KEGG" id="whj:H9Q79_14895"/>
<keyword evidence="3" id="KW-1185">Reference proteome</keyword>
<dbReference type="InterPro" id="IPR000257">
    <property type="entry name" value="Uroporphyrinogen_deCOase"/>
</dbReference>
<evidence type="ECO:0000313" key="2">
    <source>
        <dbReference type="EMBL" id="QNM08158.1"/>
    </source>
</evidence>
<proteinExistence type="predicted"/>